<feature type="transmembrane region" description="Helical" evidence="8">
    <location>
        <begin position="192"/>
        <end position="210"/>
    </location>
</feature>
<feature type="compositionally biased region" description="Low complexity" evidence="7">
    <location>
        <begin position="1"/>
        <end position="18"/>
    </location>
</feature>
<dbReference type="OrthoDB" id="1699231at2759"/>
<feature type="transmembrane region" description="Helical" evidence="8">
    <location>
        <begin position="95"/>
        <end position="116"/>
    </location>
</feature>
<sequence>MEKRSLSSTSQSATSTTSPVLIDSQGHRIPNPHTSPPDLEGQTNTNETANEAEPTYYENITNFIHLHHVPRKELWKRLRGKTRERVPGVWESLKAIFFNSCTLNIFLIVIPFAWAAHFQKEWPNHLIITFILCFVSLIPLEKMFDFGGEQMSLYMGKDLGDLLVVTLNNTVEATLGIILLKKCDLKLLQSTLSGVVLLHLLLVPGVAFLTGGARIWQQNLHPHPTQLNQTLLTIGVLSLLIPTAFFAALNPSVPSAIASAATGAANILVAESSGEALINDDLRDVFLRISRGMSILLLIVYVCSRFFLYNPPGDGNSLALPPDAPEELRRIEHELAHEEPKINPWVGWLLLAVTVAITGVTAEFLVSSIETVLEESNITQEWFGLVLLPLVSFSGDATVAIVYFLRTILFLKPEVPESLAKARAIDLSIQFTLFWMPFLVLLGWWINKPLTLLFDQFEVSVLIGACFLVNYVTADSKTNWAEGVILCAFYIMIVLTAWYYPGQLPIRQLLACPTVAEGLAEGVSG</sequence>
<dbReference type="InterPro" id="IPR004713">
    <property type="entry name" value="CaH_exchang"/>
</dbReference>
<evidence type="ECO:0000256" key="3">
    <source>
        <dbReference type="ARBA" id="ARBA00022692"/>
    </source>
</evidence>
<gene>
    <name evidence="10" type="ORF">M422DRAFT_35554</name>
</gene>
<dbReference type="GO" id="GO:0015369">
    <property type="term" value="F:calcium:proton antiporter activity"/>
    <property type="evidence" value="ECO:0007669"/>
    <property type="project" value="TreeGrafter"/>
</dbReference>
<evidence type="ECO:0000256" key="6">
    <source>
        <dbReference type="ARBA" id="ARBA00023136"/>
    </source>
</evidence>
<keyword evidence="4 8" id="KW-1133">Transmembrane helix</keyword>
<dbReference type="Pfam" id="PF01699">
    <property type="entry name" value="Na_Ca_ex"/>
    <property type="match status" value="1"/>
</dbReference>
<evidence type="ECO:0000313" key="10">
    <source>
        <dbReference type="EMBL" id="KIJ33173.1"/>
    </source>
</evidence>
<feature type="transmembrane region" description="Helical" evidence="8">
    <location>
        <begin position="122"/>
        <end position="140"/>
    </location>
</feature>
<evidence type="ECO:0000256" key="8">
    <source>
        <dbReference type="SAM" id="Phobius"/>
    </source>
</evidence>
<dbReference type="Proteomes" id="UP000054279">
    <property type="component" value="Unassembled WGS sequence"/>
</dbReference>
<evidence type="ECO:0000256" key="4">
    <source>
        <dbReference type="ARBA" id="ARBA00022989"/>
    </source>
</evidence>
<evidence type="ECO:0000256" key="5">
    <source>
        <dbReference type="ARBA" id="ARBA00023065"/>
    </source>
</evidence>
<dbReference type="HOGENOM" id="CLU_008721_4_3_1"/>
<protein>
    <recommendedName>
        <fullName evidence="9">Sodium/calcium exchanger membrane region domain-containing protein</fullName>
    </recommendedName>
</protein>
<keyword evidence="11" id="KW-1185">Reference proteome</keyword>
<dbReference type="GO" id="GO:0012505">
    <property type="term" value="C:endomembrane system"/>
    <property type="evidence" value="ECO:0007669"/>
    <property type="project" value="UniProtKB-SubCell"/>
</dbReference>
<feature type="transmembrane region" description="Helical" evidence="8">
    <location>
        <begin position="231"/>
        <end position="249"/>
    </location>
</feature>
<organism evidence="10 11">
    <name type="scientific">Sphaerobolus stellatus (strain SS14)</name>
    <dbReference type="NCBI Taxonomy" id="990650"/>
    <lineage>
        <taxon>Eukaryota</taxon>
        <taxon>Fungi</taxon>
        <taxon>Dikarya</taxon>
        <taxon>Basidiomycota</taxon>
        <taxon>Agaricomycotina</taxon>
        <taxon>Agaricomycetes</taxon>
        <taxon>Phallomycetidae</taxon>
        <taxon>Geastrales</taxon>
        <taxon>Sphaerobolaceae</taxon>
        <taxon>Sphaerobolus</taxon>
    </lineage>
</organism>
<evidence type="ECO:0000256" key="2">
    <source>
        <dbReference type="ARBA" id="ARBA00022448"/>
    </source>
</evidence>
<accession>A0A0C9TSB7</accession>
<dbReference type="InterPro" id="IPR004837">
    <property type="entry name" value="NaCa_Exmemb"/>
</dbReference>
<feature type="transmembrane region" description="Helical" evidence="8">
    <location>
        <begin position="345"/>
        <end position="362"/>
    </location>
</feature>
<keyword evidence="6 8" id="KW-0472">Membrane</keyword>
<evidence type="ECO:0000313" key="11">
    <source>
        <dbReference type="Proteomes" id="UP000054279"/>
    </source>
</evidence>
<feature type="transmembrane region" description="Helical" evidence="8">
    <location>
        <begin position="480"/>
        <end position="500"/>
    </location>
</feature>
<feature type="transmembrane region" description="Helical" evidence="8">
    <location>
        <begin position="425"/>
        <end position="446"/>
    </location>
</feature>
<name>A0A0C9TSB7_SPHS4</name>
<proteinExistence type="predicted"/>
<keyword evidence="3 8" id="KW-0812">Transmembrane</keyword>
<evidence type="ECO:0000256" key="7">
    <source>
        <dbReference type="SAM" id="MobiDB-lite"/>
    </source>
</evidence>
<feature type="transmembrane region" description="Helical" evidence="8">
    <location>
        <begin position="289"/>
        <end position="308"/>
    </location>
</feature>
<dbReference type="EMBL" id="KN837216">
    <property type="protein sequence ID" value="KIJ33173.1"/>
    <property type="molecule type" value="Genomic_DNA"/>
</dbReference>
<keyword evidence="2" id="KW-0813">Transport</keyword>
<feature type="domain" description="Sodium/calcium exchanger membrane region" evidence="9">
    <location>
        <begin position="347"/>
        <end position="498"/>
    </location>
</feature>
<feature type="transmembrane region" description="Helical" evidence="8">
    <location>
        <begin position="382"/>
        <end position="405"/>
    </location>
</feature>
<dbReference type="PANTHER" id="PTHR31503">
    <property type="entry name" value="VACUOLAR CALCIUM ION TRANSPORTER"/>
    <property type="match status" value="1"/>
</dbReference>
<dbReference type="PANTHER" id="PTHR31503:SF20">
    <property type="entry name" value="CA(2+)_H(+) EXCHANGER, PUTATIVE (EUROFUNG)-RELATED"/>
    <property type="match status" value="1"/>
</dbReference>
<evidence type="ECO:0000259" key="9">
    <source>
        <dbReference type="Pfam" id="PF01699"/>
    </source>
</evidence>
<feature type="region of interest" description="Disordered" evidence="7">
    <location>
        <begin position="1"/>
        <end position="46"/>
    </location>
</feature>
<feature type="transmembrane region" description="Helical" evidence="8">
    <location>
        <begin position="452"/>
        <end position="473"/>
    </location>
</feature>
<dbReference type="GO" id="GO:0006874">
    <property type="term" value="P:intracellular calcium ion homeostasis"/>
    <property type="evidence" value="ECO:0007669"/>
    <property type="project" value="TreeGrafter"/>
</dbReference>
<reference evidence="10 11" key="1">
    <citation type="submission" date="2014-06" db="EMBL/GenBank/DDBJ databases">
        <title>Evolutionary Origins and Diversification of the Mycorrhizal Mutualists.</title>
        <authorList>
            <consortium name="DOE Joint Genome Institute"/>
            <consortium name="Mycorrhizal Genomics Consortium"/>
            <person name="Kohler A."/>
            <person name="Kuo A."/>
            <person name="Nagy L.G."/>
            <person name="Floudas D."/>
            <person name="Copeland A."/>
            <person name="Barry K.W."/>
            <person name="Cichocki N."/>
            <person name="Veneault-Fourrey C."/>
            <person name="LaButti K."/>
            <person name="Lindquist E.A."/>
            <person name="Lipzen A."/>
            <person name="Lundell T."/>
            <person name="Morin E."/>
            <person name="Murat C."/>
            <person name="Riley R."/>
            <person name="Ohm R."/>
            <person name="Sun H."/>
            <person name="Tunlid A."/>
            <person name="Henrissat B."/>
            <person name="Grigoriev I.V."/>
            <person name="Hibbett D.S."/>
            <person name="Martin F."/>
        </authorList>
    </citation>
    <scope>NUCLEOTIDE SEQUENCE [LARGE SCALE GENOMIC DNA]</scope>
    <source>
        <strain evidence="10 11">SS14</strain>
    </source>
</reference>
<keyword evidence="5" id="KW-0406">Ion transport</keyword>
<dbReference type="AlphaFoldDB" id="A0A0C9TSB7"/>
<evidence type="ECO:0000256" key="1">
    <source>
        <dbReference type="ARBA" id="ARBA00004127"/>
    </source>
</evidence>
<dbReference type="GO" id="GO:0000329">
    <property type="term" value="C:fungal-type vacuole membrane"/>
    <property type="evidence" value="ECO:0007669"/>
    <property type="project" value="TreeGrafter"/>
</dbReference>
<feature type="transmembrane region" description="Helical" evidence="8">
    <location>
        <begin position="161"/>
        <end position="180"/>
    </location>
</feature>
<comment type="subcellular location">
    <subcellularLocation>
        <location evidence="1">Endomembrane system</location>
        <topology evidence="1">Multi-pass membrane protein</topology>
    </subcellularLocation>
</comment>